<dbReference type="Proteomes" id="UP000226192">
    <property type="component" value="Unassembled WGS sequence"/>
</dbReference>
<feature type="active site" description="Charge relay system" evidence="5">
    <location>
        <position position="998"/>
    </location>
</feature>
<dbReference type="AlphaFoldDB" id="A0A2C5XZ50"/>
<keyword evidence="2 5" id="KW-0645">Protease</keyword>
<evidence type="ECO:0000256" key="7">
    <source>
        <dbReference type="SAM" id="MobiDB-lite"/>
    </source>
</evidence>
<dbReference type="InterPro" id="IPR034193">
    <property type="entry name" value="PCSK9_ProteinaseK-like"/>
</dbReference>
<evidence type="ECO:0000256" key="4">
    <source>
        <dbReference type="ARBA" id="ARBA00022825"/>
    </source>
</evidence>
<comment type="similarity">
    <text evidence="1 5 6">Belongs to the peptidase S8 family.</text>
</comment>
<dbReference type="PROSITE" id="PS00137">
    <property type="entry name" value="SUBTILASE_HIS"/>
    <property type="match status" value="1"/>
</dbReference>
<dbReference type="InterPro" id="IPR036852">
    <property type="entry name" value="Peptidase_S8/S53_dom_sf"/>
</dbReference>
<dbReference type="InterPro" id="IPR022398">
    <property type="entry name" value="Peptidase_S8_His-AS"/>
</dbReference>
<dbReference type="STRING" id="1399860.A0A2C5XZ50"/>
<evidence type="ECO:0000256" key="5">
    <source>
        <dbReference type="PROSITE-ProRule" id="PRU01240"/>
    </source>
</evidence>
<feature type="signal peptide" evidence="8">
    <location>
        <begin position="1"/>
        <end position="23"/>
    </location>
</feature>
<dbReference type="Pfam" id="PF00082">
    <property type="entry name" value="Peptidase_S8"/>
    <property type="match status" value="1"/>
</dbReference>
<keyword evidence="3 5" id="KW-0378">Hydrolase</keyword>
<protein>
    <recommendedName>
        <fullName evidence="9">Peptidase S8/S53 domain-containing protein</fullName>
    </recommendedName>
</protein>
<dbReference type="InterPro" id="IPR000209">
    <property type="entry name" value="Peptidase_S8/S53_dom"/>
</dbReference>
<evidence type="ECO:0000313" key="11">
    <source>
        <dbReference type="Proteomes" id="UP000226192"/>
    </source>
</evidence>
<dbReference type="SUPFAM" id="SSF52743">
    <property type="entry name" value="Subtilisin-like"/>
    <property type="match status" value="1"/>
</dbReference>
<feature type="active site" description="Charge relay system" evidence="5">
    <location>
        <position position="811"/>
    </location>
</feature>
<dbReference type="InterPro" id="IPR050131">
    <property type="entry name" value="Peptidase_S8_subtilisin-like"/>
</dbReference>
<dbReference type="Gene3D" id="3.40.50.200">
    <property type="entry name" value="Peptidase S8/S53 domain"/>
    <property type="match status" value="1"/>
</dbReference>
<feature type="chain" id="PRO_5013061536" description="Peptidase S8/S53 domain-containing protein" evidence="8">
    <location>
        <begin position="24"/>
        <end position="1064"/>
    </location>
</feature>
<name>A0A2C5XZ50_9HYPO</name>
<evidence type="ECO:0000259" key="9">
    <source>
        <dbReference type="Pfam" id="PF00082"/>
    </source>
</evidence>
<proteinExistence type="inferred from homology"/>
<dbReference type="PROSITE" id="PS51892">
    <property type="entry name" value="SUBTILASE"/>
    <property type="match status" value="1"/>
</dbReference>
<sequence length="1064" mass="117963">MQQLHWSAKALFGVAALLHSAYANQVPYSSIFTLGQGYNTFLDKGVTHGAVLVGRHEETKRDDLTANLTALDTNKVMDARPFSFTPPSANMTGIDLKEYFAPLLSSQLDEAAAEPDPVEKDDFNQKFEYNSVLAARSLDKTCTASYTARYKFIQDFNSYLTTLGISASGTISGWGQSASISGDYLDHAQFSRSSLTYLAIIEIKKQEPSGRNYEFNHALYKPDSFHRVFGDSWIRSFETGGKLLARISIDTKDGSNKTDIKAHAEASLKFWGVTANLDSTVKKSMEELDKHANVDIKIFYQGELGKAMENERPQVSSPDENPTVKSFQEIKSLADAFVQHSCDHDYKYHAVLDEYPNLPNFPDQKVLDYSIARKVSRLLLMQLTKFTEFKTVFNRYEFSDDLKLQLDFATLNVTQACKKWVDQTAIEPENALETAKALMDRIQDGYYIIYFQRLLSDVMRTMDPKTRDVFNKDFNRAAHLADASIYNLMTKADQSVVEGPDKPYEKSITMDPKTYRNSSKPAMPDPAKPEPTMPDPAKPEGAATNALDMANQDRSALIAEVEKLPGHFIKVCENRDFTKCGELAPPENRCVNLKQPWKRSISAFSLEKANGVCNFYKLNGCFGPSLSFSAPDVVELWPDHYDYEQEIRSIRCIRHGEKSPTIKENGWIIVYKDHVQSSHLDGHIDLLQEANTASYMGQLKIQVTHRYEKGSHGFMGLAAIIPIELMWMVQGHPGVASVEEDKIIHIPRFFQESEPQTQVLQADHSITQNNARWNLRAISHRSPPSRWVPNLFYKYYYDENSGRNTYAYVIDSGIRITHQGFQGRASNFWTCFPGDYTDDSDHGTYVAGIIASDGYGVAPKAQIFSLKTTRNATTTIADVMSALDAAGHDILSKGRTNSAVINVSLGTAYSWAMSALIHKLSDHGVLVVVASGNQGIDASSRSPGGSPNAITVGSIDPSWRVVATSNYGSFVNILAPGGHVTSLSSHGDSKIVTASGTSAAAPHVAGVILHAMSVDGITSAKMKEHLLATATRNQIRGDLRGSPNLIVNNNNRAQAFCKPNDDTC</sequence>
<gene>
    <name evidence="10" type="ORF">CDD81_2218</name>
</gene>
<dbReference type="EMBL" id="NJET01000169">
    <property type="protein sequence ID" value="PHH59984.1"/>
    <property type="molecule type" value="Genomic_DNA"/>
</dbReference>
<evidence type="ECO:0000256" key="6">
    <source>
        <dbReference type="RuleBase" id="RU003355"/>
    </source>
</evidence>
<dbReference type="InterPro" id="IPR023827">
    <property type="entry name" value="Peptidase_S8_Asp-AS"/>
</dbReference>
<organism evidence="10 11">
    <name type="scientific">Ophiocordyceps australis</name>
    <dbReference type="NCBI Taxonomy" id="1399860"/>
    <lineage>
        <taxon>Eukaryota</taxon>
        <taxon>Fungi</taxon>
        <taxon>Dikarya</taxon>
        <taxon>Ascomycota</taxon>
        <taxon>Pezizomycotina</taxon>
        <taxon>Sordariomycetes</taxon>
        <taxon>Hypocreomycetidae</taxon>
        <taxon>Hypocreales</taxon>
        <taxon>Ophiocordycipitaceae</taxon>
        <taxon>Ophiocordyceps</taxon>
    </lineage>
</organism>
<keyword evidence="11" id="KW-1185">Reference proteome</keyword>
<reference evidence="10 11" key="1">
    <citation type="submission" date="2017-06" db="EMBL/GenBank/DDBJ databases">
        <title>Ant-infecting Ophiocordyceps genomes reveal a high diversity of potential behavioral manipulation genes and a possible major role for enterotoxins.</title>
        <authorList>
            <person name="De Bekker C."/>
            <person name="Evans H.C."/>
            <person name="Brachmann A."/>
            <person name="Hughes D.P."/>
        </authorList>
    </citation>
    <scope>NUCLEOTIDE SEQUENCE [LARGE SCALE GENOMIC DNA]</scope>
    <source>
        <strain evidence="10 11">Map64</strain>
    </source>
</reference>
<accession>A0A2C5XZ50</accession>
<dbReference type="OrthoDB" id="206201at2759"/>
<dbReference type="InterPro" id="IPR015500">
    <property type="entry name" value="Peptidase_S8_subtilisin-rel"/>
</dbReference>
<evidence type="ECO:0000256" key="8">
    <source>
        <dbReference type="SAM" id="SignalP"/>
    </source>
</evidence>
<feature type="active site" description="Charge relay system" evidence="5">
    <location>
        <position position="842"/>
    </location>
</feature>
<dbReference type="InterPro" id="IPR023828">
    <property type="entry name" value="Peptidase_S8_Ser-AS"/>
</dbReference>
<dbReference type="PROSITE" id="PS00138">
    <property type="entry name" value="SUBTILASE_SER"/>
    <property type="match status" value="1"/>
</dbReference>
<comment type="caution">
    <text evidence="10">The sequence shown here is derived from an EMBL/GenBank/DDBJ whole genome shotgun (WGS) entry which is preliminary data.</text>
</comment>
<feature type="domain" description="Peptidase S8/S53" evidence="9">
    <location>
        <begin position="808"/>
        <end position="1036"/>
    </location>
</feature>
<dbReference type="PANTHER" id="PTHR43806">
    <property type="entry name" value="PEPTIDASE S8"/>
    <property type="match status" value="1"/>
</dbReference>
<dbReference type="PROSITE" id="PS00136">
    <property type="entry name" value="SUBTILASE_ASP"/>
    <property type="match status" value="1"/>
</dbReference>
<feature type="compositionally biased region" description="Pro residues" evidence="7">
    <location>
        <begin position="523"/>
        <end position="536"/>
    </location>
</feature>
<dbReference type="Gene3D" id="3.30.70.80">
    <property type="entry name" value="Peptidase S8 propeptide/proteinase inhibitor I9"/>
    <property type="match status" value="1"/>
</dbReference>
<evidence type="ECO:0000313" key="10">
    <source>
        <dbReference type="EMBL" id="PHH59984.1"/>
    </source>
</evidence>
<evidence type="ECO:0000256" key="1">
    <source>
        <dbReference type="ARBA" id="ARBA00011073"/>
    </source>
</evidence>
<dbReference type="InterPro" id="IPR037045">
    <property type="entry name" value="S8pro/Inhibitor_I9_sf"/>
</dbReference>
<dbReference type="PRINTS" id="PR00723">
    <property type="entry name" value="SUBTILISIN"/>
</dbReference>
<keyword evidence="8" id="KW-0732">Signal</keyword>
<evidence type="ECO:0000256" key="2">
    <source>
        <dbReference type="ARBA" id="ARBA00022670"/>
    </source>
</evidence>
<dbReference type="GO" id="GO:0006508">
    <property type="term" value="P:proteolysis"/>
    <property type="evidence" value="ECO:0007669"/>
    <property type="project" value="UniProtKB-KW"/>
</dbReference>
<dbReference type="GO" id="GO:0004252">
    <property type="term" value="F:serine-type endopeptidase activity"/>
    <property type="evidence" value="ECO:0007669"/>
    <property type="project" value="UniProtKB-UniRule"/>
</dbReference>
<keyword evidence="4 5" id="KW-0720">Serine protease</keyword>
<feature type="region of interest" description="Disordered" evidence="7">
    <location>
        <begin position="497"/>
        <end position="537"/>
    </location>
</feature>
<dbReference type="CDD" id="cd04077">
    <property type="entry name" value="Peptidases_S8_PCSK9_ProteinaseK_like"/>
    <property type="match status" value="1"/>
</dbReference>
<dbReference type="PANTHER" id="PTHR43806:SF66">
    <property type="entry name" value="SERIN ENDOPEPTIDASE"/>
    <property type="match status" value="1"/>
</dbReference>
<evidence type="ECO:0000256" key="3">
    <source>
        <dbReference type="ARBA" id="ARBA00022801"/>
    </source>
</evidence>